<reference evidence="20 21" key="1">
    <citation type="submission" date="2023-12" db="EMBL/GenBank/DDBJ databases">
        <title>Description of Novel Strain Fulvimarina sp. 2208YS6-2-32 isolated from Uroteuthis (Photololigo) edulis.</title>
        <authorList>
            <person name="Park J.-S."/>
        </authorList>
    </citation>
    <scope>NUCLEOTIDE SEQUENCE [LARGE SCALE GENOMIC DNA]</scope>
    <source>
        <strain evidence="20 21">2208YS6-2-32</strain>
    </source>
</reference>
<feature type="transmembrane region" description="Helical" evidence="18">
    <location>
        <begin position="70"/>
        <end position="95"/>
    </location>
</feature>
<feature type="transmembrane region" description="Helical" evidence="18">
    <location>
        <begin position="129"/>
        <end position="151"/>
    </location>
</feature>
<dbReference type="Pfam" id="PF17854">
    <property type="entry name" value="FtsK_alpha"/>
    <property type="match status" value="1"/>
</dbReference>
<dbReference type="Pfam" id="PF01580">
    <property type="entry name" value="FtsK_SpoIIIE"/>
    <property type="match status" value="1"/>
</dbReference>
<dbReference type="Gene3D" id="1.10.10.10">
    <property type="entry name" value="Winged helix-like DNA-binding domain superfamily/Winged helix DNA-binding domain"/>
    <property type="match status" value="1"/>
</dbReference>
<keyword evidence="8" id="KW-0159">Chromosome partition</keyword>
<evidence type="ECO:0000313" key="20">
    <source>
        <dbReference type="EMBL" id="MDY8109477.1"/>
    </source>
</evidence>
<feature type="transmembrane region" description="Helical" evidence="18">
    <location>
        <begin position="21"/>
        <end position="44"/>
    </location>
</feature>
<dbReference type="InterPro" id="IPR027417">
    <property type="entry name" value="P-loop_NTPase"/>
</dbReference>
<evidence type="ECO:0000259" key="19">
    <source>
        <dbReference type="PROSITE" id="PS50901"/>
    </source>
</evidence>
<comment type="caution">
    <text evidence="20">The sequence shown here is derived from an EMBL/GenBank/DDBJ whole genome shotgun (WGS) entry which is preliminary data.</text>
</comment>
<evidence type="ECO:0000256" key="13">
    <source>
        <dbReference type="ARBA" id="ARBA00023306"/>
    </source>
</evidence>
<dbReference type="Gene3D" id="3.40.50.300">
    <property type="entry name" value="P-loop containing nucleotide triphosphate hydrolases"/>
    <property type="match status" value="1"/>
</dbReference>
<proteinExistence type="inferred from homology"/>
<feature type="binding site" evidence="16">
    <location>
        <begin position="707"/>
        <end position="714"/>
    </location>
    <ligand>
        <name>ATP</name>
        <dbReference type="ChEBI" id="CHEBI:30616"/>
    </ligand>
</feature>
<evidence type="ECO:0000256" key="8">
    <source>
        <dbReference type="ARBA" id="ARBA00022829"/>
    </source>
</evidence>
<feature type="domain" description="FtsK" evidence="19">
    <location>
        <begin position="690"/>
        <end position="909"/>
    </location>
</feature>
<comment type="similarity">
    <text evidence="2">Belongs to the FtsK/SpoIIIE/SftA family.</text>
</comment>
<evidence type="ECO:0000256" key="9">
    <source>
        <dbReference type="ARBA" id="ARBA00022840"/>
    </source>
</evidence>
<keyword evidence="5" id="KW-0132">Cell division</keyword>
<dbReference type="SMART" id="SM00382">
    <property type="entry name" value="AAA"/>
    <property type="match status" value="1"/>
</dbReference>
<protein>
    <recommendedName>
        <fullName evidence="3">DNA translocase FtsK</fullName>
    </recommendedName>
</protein>
<feature type="transmembrane region" description="Helical" evidence="18">
    <location>
        <begin position="158"/>
        <end position="182"/>
    </location>
</feature>
<dbReference type="PANTHER" id="PTHR22683">
    <property type="entry name" value="SPORULATION PROTEIN RELATED"/>
    <property type="match status" value="1"/>
</dbReference>
<feature type="compositionally biased region" description="Basic and acidic residues" evidence="17">
    <location>
        <begin position="456"/>
        <end position="484"/>
    </location>
</feature>
<evidence type="ECO:0000256" key="6">
    <source>
        <dbReference type="ARBA" id="ARBA00022692"/>
    </source>
</evidence>
<dbReference type="CDD" id="cd01127">
    <property type="entry name" value="TrwB_TraG_TraD_VirD4"/>
    <property type="match status" value="1"/>
</dbReference>
<organism evidence="20 21">
    <name type="scientific">Fulvimarina uroteuthidis</name>
    <dbReference type="NCBI Taxonomy" id="3098149"/>
    <lineage>
        <taxon>Bacteria</taxon>
        <taxon>Pseudomonadati</taxon>
        <taxon>Pseudomonadota</taxon>
        <taxon>Alphaproteobacteria</taxon>
        <taxon>Hyphomicrobiales</taxon>
        <taxon>Aurantimonadaceae</taxon>
        <taxon>Fulvimarina</taxon>
    </lineage>
</organism>
<evidence type="ECO:0000256" key="11">
    <source>
        <dbReference type="ARBA" id="ARBA00023125"/>
    </source>
</evidence>
<evidence type="ECO:0000256" key="3">
    <source>
        <dbReference type="ARBA" id="ARBA00020887"/>
    </source>
</evidence>
<evidence type="ECO:0000256" key="18">
    <source>
        <dbReference type="SAM" id="Phobius"/>
    </source>
</evidence>
<name>A0ABU5I297_9HYPH</name>
<dbReference type="PANTHER" id="PTHR22683:SF41">
    <property type="entry name" value="DNA TRANSLOCASE FTSK"/>
    <property type="match status" value="1"/>
</dbReference>
<feature type="region of interest" description="Disordered" evidence="17">
    <location>
        <begin position="971"/>
        <end position="992"/>
    </location>
</feature>
<sequence length="1066" mass="113988">MTLTADGVNGKRTNLRRQAELGAGLGMVGLAAFFAASIATWNVADPSWSQANRQVVENIAGTSGAITADLLMQVLGLGAALLVVWPLVWGGFFILGKPLDRLARKGWLSVAGIALVCAALGCLPESESWPLPIGLGGVLGDIVLKVPALFIGGYPSGVMAVIVGLAVLVPGARLILGGLGLWDMKQGGGRQAAPAGRAAPAIVDPLEGQEGRFSLFMGALAHTVFSARSAIDRVRASRAERRREFGDRFDEWNEPAAPAPLVRDSALLERPEPQFAPMPQHAPAVQPARSPAAAAAPFAAPAPAVAERSVRVHMPAHAPQGAYVDPFADQIDEDEWAPRAAPGARGAPLQAPIADPYGQPRVTGRFDAPFEAPVQDPAGADGFSHDAWFRTGDAHADDGPYDAADAADFDGYDDGYREADPTGSHATHAEPAPAASEGGWRGLLPANIVAFPGRRPKPEQPADMRREPQIAERPIERQPIEPRHAVPQVPDDNRQHRQMPRAHGPSPSPQDQPAVRAAQHTRSITGEQNQLRNGSGRALAMKPKLELPDPETFELPSIEYLTPPPARAHDETLSEAALADNARLLESVLQDFGIRGEIMEVRPGPVVTLYELEPAPGIKSSRVIGLADDIARSMSAIAARVAVIPGKNAIGIELPNEKRETVYFREMIGSEAFAGHKGKLPLALGKTIGGEPVIADLSKMPHLLVAGTTGSGKSVAINTMITSLLYRHSPAECRLIMIDPKMLELSIYDGIPHLLSPVVTDPKKAVVALKWTVREMEDRYKKMSKVGVRNIDGFNQRVKAAQAKGEVLSRTVQTGFDRNSGEPVFETEEFDLQPLPYIVVIIDEMADLMMVAGKEIEGAVQRLAQMARAAGIHVIMATQRPSTDVITGTIKANFPTRISFQVTSKIDSRVMLGESGAEQLLGMGDMLFMTGGGRIQRVHGPFIDDAEVEGIVSHLKAQGVPDYLDAVLEDDEDEDEAPAKGGKGGGSAKNAVPEEDLDENADLYDQAVAVVLRDGKASTSYIQRRLSIGYNRAASIIEKMENEGVVGPANHAGKREILVPTEEDQF</sequence>
<dbReference type="InterPro" id="IPR041027">
    <property type="entry name" value="FtsK_alpha"/>
</dbReference>
<dbReference type="InterPro" id="IPR018541">
    <property type="entry name" value="Ftsk_gamma"/>
</dbReference>
<dbReference type="InterPro" id="IPR025199">
    <property type="entry name" value="FtsK_4TM"/>
</dbReference>
<dbReference type="InterPro" id="IPR036388">
    <property type="entry name" value="WH-like_DNA-bd_sf"/>
</dbReference>
<accession>A0ABU5I297</accession>
<keyword evidence="7 16" id="KW-0547">Nucleotide-binding</keyword>
<evidence type="ECO:0000313" key="21">
    <source>
        <dbReference type="Proteomes" id="UP001294412"/>
    </source>
</evidence>
<evidence type="ECO:0000256" key="10">
    <source>
        <dbReference type="ARBA" id="ARBA00022989"/>
    </source>
</evidence>
<dbReference type="InterPro" id="IPR050206">
    <property type="entry name" value="FtsK/SpoIIIE/SftA"/>
</dbReference>
<comment type="subunit">
    <text evidence="15">Homohexamer. Forms a ring that surrounds DNA.</text>
</comment>
<comment type="function">
    <text evidence="14">Essential cell division protein that coordinates cell division and chromosome segregation. The N-terminus is involved in assembly of the cell-division machinery. The C-terminus functions as a DNA motor that moves dsDNA in an ATP-dependent manner towards the dif recombination site, which is located within the replication terminus region. Translocation stops specifically at Xer-dif sites, where FtsK interacts with the Xer recombinase, allowing activation of chromosome unlinking by recombination. FtsK orienting polar sequences (KOPS) guide the direction of DNA translocation. FtsK can remove proteins from DNA as it translocates, but translocation stops specifically at XerCD-dif site, thereby preventing removal of XerC and XerD from dif.</text>
</comment>
<evidence type="ECO:0000256" key="7">
    <source>
        <dbReference type="ARBA" id="ARBA00022741"/>
    </source>
</evidence>
<dbReference type="PROSITE" id="PS50901">
    <property type="entry name" value="FTSK"/>
    <property type="match status" value="1"/>
</dbReference>
<dbReference type="Proteomes" id="UP001294412">
    <property type="component" value="Unassembled WGS sequence"/>
</dbReference>
<evidence type="ECO:0000256" key="4">
    <source>
        <dbReference type="ARBA" id="ARBA00022475"/>
    </source>
</evidence>
<gene>
    <name evidence="20" type="ORF">U0C82_10030</name>
</gene>
<dbReference type="Pfam" id="PF13491">
    <property type="entry name" value="FtsK_4TM"/>
    <property type="match status" value="1"/>
</dbReference>
<keyword evidence="11" id="KW-0238">DNA-binding</keyword>
<feature type="compositionally biased region" description="Polar residues" evidence="17">
    <location>
        <begin position="520"/>
        <end position="533"/>
    </location>
</feature>
<dbReference type="Pfam" id="PF09397">
    <property type="entry name" value="FtsK_gamma"/>
    <property type="match status" value="1"/>
</dbReference>
<evidence type="ECO:0000256" key="14">
    <source>
        <dbReference type="ARBA" id="ARBA00024784"/>
    </source>
</evidence>
<keyword evidence="4" id="KW-1003">Cell membrane</keyword>
<feature type="region of interest" description="Disordered" evidence="17">
    <location>
        <begin position="398"/>
        <end position="537"/>
    </location>
</feature>
<dbReference type="InterPro" id="IPR003593">
    <property type="entry name" value="AAA+_ATPase"/>
</dbReference>
<keyword evidence="6 18" id="KW-0812">Transmembrane</keyword>
<dbReference type="RefSeq" id="WP_322186967.1">
    <property type="nucleotide sequence ID" value="NZ_JAXLPB010000003.1"/>
</dbReference>
<dbReference type="Gene3D" id="3.30.980.40">
    <property type="match status" value="1"/>
</dbReference>
<keyword evidence="13" id="KW-0131">Cell cycle</keyword>
<comment type="subcellular location">
    <subcellularLocation>
        <location evidence="1">Cell membrane</location>
        <topology evidence="1">Multi-pass membrane protein</topology>
    </subcellularLocation>
</comment>
<keyword evidence="12 18" id="KW-0472">Membrane</keyword>
<dbReference type="InterPro" id="IPR002543">
    <property type="entry name" value="FtsK_dom"/>
</dbReference>
<evidence type="ECO:0000256" key="5">
    <source>
        <dbReference type="ARBA" id="ARBA00022618"/>
    </source>
</evidence>
<evidence type="ECO:0000256" key="12">
    <source>
        <dbReference type="ARBA" id="ARBA00023136"/>
    </source>
</evidence>
<evidence type="ECO:0000256" key="1">
    <source>
        <dbReference type="ARBA" id="ARBA00004651"/>
    </source>
</evidence>
<evidence type="ECO:0000256" key="2">
    <source>
        <dbReference type="ARBA" id="ARBA00006474"/>
    </source>
</evidence>
<dbReference type="InterPro" id="IPR036390">
    <property type="entry name" value="WH_DNA-bd_sf"/>
</dbReference>
<dbReference type="EMBL" id="JAXLPB010000003">
    <property type="protein sequence ID" value="MDY8109477.1"/>
    <property type="molecule type" value="Genomic_DNA"/>
</dbReference>
<feature type="transmembrane region" description="Helical" evidence="18">
    <location>
        <begin position="107"/>
        <end position="123"/>
    </location>
</feature>
<evidence type="ECO:0000256" key="15">
    <source>
        <dbReference type="ARBA" id="ARBA00025923"/>
    </source>
</evidence>
<dbReference type="SUPFAM" id="SSF46785">
    <property type="entry name" value="Winged helix' DNA-binding domain"/>
    <property type="match status" value="1"/>
</dbReference>
<keyword evidence="21" id="KW-1185">Reference proteome</keyword>
<keyword evidence="9 16" id="KW-0067">ATP-binding</keyword>
<evidence type="ECO:0000256" key="17">
    <source>
        <dbReference type="SAM" id="MobiDB-lite"/>
    </source>
</evidence>
<dbReference type="SMART" id="SM00843">
    <property type="entry name" value="Ftsk_gamma"/>
    <property type="match status" value="1"/>
</dbReference>
<dbReference type="SUPFAM" id="SSF52540">
    <property type="entry name" value="P-loop containing nucleoside triphosphate hydrolases"/>
    <property type="match status" value="1"/>
</dbReference>
<evidence type="ECO:0000256" key="16">
    <source>
        <dbReference type="PROSITE-ProRule" id="PRU00289"/>
    </source>
</evidence>
<keyword evidence="10 18" id="KW-1133">Transmembrane helix</keyword>